<feature type="signal peptide" evidence="2">
    <location>
        <begin position="1"/>
        <end position="24"/>
    </location>
</feature>
<reference evidence="3 4" key="1">
    <citation type="submission" date="2019-02" db="EMBL/GenBank/DDBJ databases">
        <title>Deep-cultivation of Planctomycetes and their phenomic and genomic characterization uncovers novel biology.</title>
        <authorList>
            <person name="Wiegand S."/>
            <person name="Jogler M."/>
            <person name="Boedeker C."/>
            <person name="Pinto D."/>
            <person name="Vollmers J."/>
            <person name="Rivas-Marin E."/>
            <person name="Kohn T."/>
            <person name="Peeters S.H."/>
            <person name="Heuer A."/>
            <person name="Rast P."/>
            <person name="Oberbeckmann S."/>
            <person name="Bunk B."/>
            <person name="Jeske O."/>
            <person name="Meyerdierks A."/>
            <person name="Storesund J.E."/>
            <person name="Kallscheuer N."/>
            <person name="Luecker S."/>
            <person name="Lage O.M."/>
            <person name="Pohl T."/>
            <person name="Merkel B.J."/>
            <person name="Hornburger P."/>
            <person name="Mueller R.-W."/>
            <person name="Bruemmer F."/>
            <person name="Labrenz M."/>
            <person name="Spormann A.M."/>
            <person name="Op den Camp H."/>
            <person name="Overmann J."/>
            <person name="Amann R."/>
            <person name="Jetten M.S.M."/>
            <person name="Mascher T."/>
            <person name="Medema M.H."/>
            <person name="Devos D.P."/>
            <person name="Kaster A.-K."/>
            <person name="Ovreas L."/>
            <person name="Rohde M."/>
            <person name="Galperin M.Y."/>
            <person name="Jogler C."/>
        </authorList>
    </citation>
    <scope>NUCLEOTIDE SEQUENCE [LARGE SCALE GENOMIC DNA]</scope>
    <source>
        <strain evidence="3 4">Q31a</strain>
    </source>
</reference>
<name>A0A518G288_9BACT</name>
<feature type="chain" id="PRO_5021816252" description="Tetratricopeptide repeat protein" evidence="2">
    <location>
        <begin position="25"/>
        <end position="272"/>
    </location>
</feature>
<feature type="region of interest" description="Disordered" evidence="1">
    <location>
        <begin position="136"/>
        <end position="272"/>
    </location>
</feature>
<evidence type="ECO:0000313" key="4">
    <source>
        <dbReference type="Proteomes" id="UP000318017"/>
    </source>
</evidence>
<sequence precursor="true">MSRFTQLFSFVALVALSSSSFLLAQDGAMTELYGEGVHRYNCGDYQGADQMLSQVVDSGSQDPRALYFRGLAREMLAHGSGEADFQVAARMEAEGKRVVNVGQALARVQGRQRASIEQYRREARVAFQLEQAHQAEIRRKTIPQPTEVAPVDPAEAASSDPFSGDGMRSEEAVELPTTDAPAPSEPSALDAPAAPAADTSNPFGDEPASSEPAAPAPADNPFGDVPADAGDSPFGPATTETPAIEAPAAEPNPFGTDPAPAPASDDDNPFGF</sequence>
<keyword evidence="2" id="KW-0732">Signal</keyword>
<organism evidence="3 4">
    <name type="scientific">Aureliella helgolandensis</name>
    <dbReference type="NCBI Taxonomy" id="2527968"/>
    <lineage>
        <taxon>Bacteria</taxon>
        <taxon>Pseudomonadati</taxon>
        <taxon>Planctomycetota</taxon>
        <taxon>Planctomycetia</taxon>
        <taxon>Pirellulales</taxon>
        <taxon>Pirellulaceae</taxon>
        <taxon>Aureliella</taxon>
    </lineage>
</organism>
<dbReference type="Proteomes" id="UP000318017">
    <property type="component" value="Chromosome"/>
</dbReference>
<protein>
    <recommendedName>
        <fullName evidence="5">Tetratricopeptide repeat protein</fullName>
    </recommendedName>
</protein>
<keyword evidence="4" id="KW-1185">Reference proteome</keyword>
<gene>
    <name evidence="3" type="ORF">Q31a_09410</name>
</gene>
<dbReference type="InterPro" id="IPR011990">
    <property type="entry name" value="TPR-like_helical_dom_sf"/>
</dbReference>
<evidence type="ECO:0000313" key="3">
    <source>
        <dbReference type="EMBL" id="QDV22655.1"/>
    </source>
</evidence>
<feature type="compositionally biased region" description="Low complexity" evidence="1">
    <location>
        <begin position="179"/>
        <end position="217"/>
    </location>
</feature>
<dbReference type="AlphaFoldDB" id="A0A518G288"/>
<dbReference type="KEGG" id="ahel:Q31a_09410"/>
<feature type="compositionally biased region" description="Low complexity" evidence="1">
    <location>
        <begin position="236"/>
        <end position="253"/>
    </location>
</feature>
<proteinExistence type="predicted"/>
<evidence type="ECO:0008006" key="5">
    <source>
        <dbReference type="Google" id="ProtNLM"/>
    </source>
</evidence>
<evidence type="ECO:0000256" key="1">
    <source>
        <dbReference type="SAM" id="MobiDB-lite"/>
    </source>
</evidence>
<dbReference type="EMBL" id="CP036298">
    <property type="protein sequence ID" value="QDV22655.1"/>
    <property type="molecule type" value="Genomic_DNA"/>
</dbReference>
<accession>A0A518G288</accession>
<evidence type="ECO:0000256" key="2">
    <source>
        <dbReference type="SAM" id="SignalP"/>
    </source>
</evidence>
<dbReference type="Gene3D" id="1.25.40.10">
    <property type="entry name" value="Tetratricopeptide repeat domain"/>
    <property type="match status" value="1"/>
</dbReference>